<keyword evidence="6" id="KW-0238">DNA-binding</keyword>
<evidence type="ECO:0000313" key="11">
    <source>
        <dbReference type="EMBL" id="GAA5494134.1"/>
    </source>
</evidence>
<comment type="catalytic activity">
    <reaction evidence="9">
        <text>a 6-O-methyl-2'-deoxyguanosine in DNA + L-cysteinyl-[protein] = S-methyl-L-cysteinyl-[protein] + a 2'-deoxyguanosine in DNA</text>
        <dbReference type="Rhea" id="RHEA:24000"/>
        <dbReference type="Rhea" id="RHEA-COMP:10131"/>
        <dbReference type="Rhea" id="RHEA-COMP:10132"/>
        <dbReference type="Rhea" id="RHEA-COMP:11367"/>
        <dbReference type="Rhea" id="RHEA-COMP:11368"/>
        <dbReference type="ChEBI" id="CHEBI:29950"/>
        <dbReference type="ChEBI" id="CHEBI:82612"/>
        <dbReference type="ChEBI" id="CHEBI:85445"/>
        <dbReference type="ChEBI" id="CHEBI:85448"/>
        <dbReference type="EC" id="2.1.1.63"/>
    </reaction>
</comment>
<dbReference type="PANTHER" id="PTHR10815">
    <property type="entry name" value="METHYLATED-DNA--PROTEIN-CYSTEINE METHYLTRANSFERASE"/>
    <property type="match status" value="1"/>
</dbReference>
<reference evidence="11 12" key="1">
    <citation type="submission" date="2024-02" db="EMBL/GenBank/DDBJ databases">
        <title>Rubritalea halochordaticola NBRC 107102.</title>
        <authorList>
            <person name="Ichikawa N."/>
            <person name="Katano-Makiyama Y."/>
            <person name="Hidaka K."/>
        </authorList>
    </citation>
    <scope>NUCLEOTIDE SEQUENCE [LARGE SCALE GENOMIC DNA]</scope>
    <source>
        <strain evidence="11 12">NBRC 107102</strain>
    </source>
</reference>
<comment type="catalytic activity">
    <reaction evidence="1">
        <text>a 4-O-methyl-thymidine in DNA + L-cysteinyl-[protein] = a thymidine in DNA + S-methyl-L-cysteinyl-[protein]</text>
        <dbReference type="Rhea" id="RHEA:53428"/>
        <dbReference type="Rhea" id="RHEA-COMP:10131"/>
        <dbReference type="Rhea" id="RHEA-COMP:10132"/>
        <dbReference type="Rhea" id="RHEA-COMP:13555"/>
        <dbReference type="Rhea" id="RHEA-COMP:13556"/>
        <dbReference type="ChEBI" id="CHEBI:29950"/>
        <dbReference type="ChEBI" id="CHEBI:82612"/>
        <dbReference type="ChEBI" id="CHEBI:137386"/>
        <dbReference type="ChEBI" id="CHEBI:137387"/>
        <dbReference type="EC" id="2.1.1.63"/>
    </reaction>
</comment>
<evidence type="ECO:0000259" key="10">
    <source>
        <dbReference type="PROSITE" id="PS01124"/>
    </source>
</evidence>
<dbReference type="Pfam" id="PF02870">
    <property type="entry name" value="Methyltransf_1N"/>
    <property type="match status" value="1"/>
</dbReference>
<dbReference type="EMBL" id="BAABRL010000001">
    <property type="protein sequence ID" value="GAA5494134.1"/>
    <property type="molecule type" value="Genomic_DNA"/>
</dbReference>
<keyword evidence="5" id="KW-0805">Transcription regulation</keyword>
<evidence type="ECO:0000256" key="5">
    <source>
        <dbReference type="ARBA" id="ARBA00023015"/>
    </source>
</evidence>
<dbReference type="SUPFAM" id="SSF46767">
    <property type="entry name" value="Methylated DNA-protein cysteine methyltransferase, C-terminal domain"/>
    <property type="match status" value="1"/>
</dbReference>
<dbReference type="PROSITE" id="PS00374">
    <property type="entry name" value="MGMT"/>
    <property type="match status" value="1"/>
</dbReference>
<protein>
    <submittedName>
        <fullName evidence="11">Bifunctional transcriptional activator/DNA repair enzyme Ada</fullName>
    </submittedName>
</protein>
<dbReference type="SUPFAM" id="SSF53155">
    <property type="entry name" value="Methylated DNA-protein cysteine methyltransferase domain"/>
    <property type="match status" value="1"/>
</dbReference>
<evidence type="ECO:0000256" key="8">
    <source>
        <dbReference type="ARBA" id="ARBA00023204"/>
    </source>
</evidence>
<dbReference type="Proteomes" id="UP001424741">
    <property type="component" value="Unassembled WGS sequence"/>
</dbReference>
<keyword evidence="2" id="KW-0489">Methyltransferase</keyword>
<keyword evidence="4" id="KW-0227">DNA damage</keyword>
<dbReference type="Gene3D" id="1.10.10.10">
    <property type="entry name" value="Winged helix-like DNA-binding domain superfamily/Winged helix DNA-binding domain"/>
    <property type="match status" value="1"/>
</dbReference>
<dbReference type="InterPro" id="IPR018060">
    <property type="entry name" value="HTH_AraC"/>
</dbReference>
<name>A0ABP9UXS2_9BACT</name>
<sequence length="277" mass="30346">MTNKHPDLPSGHASAVQRACVLLREGQTIDYVSRKVGMSRYHFQRVFKETLGCTPGAYVKSCRADKLRERLSESDSVTDAIYASGYGASSRFYEEANEILGMAANRYRKGGEGEVIRFAVGECSLGAVLVASSEKGICALFLGDDPQELVHDLEKRFGKAVLLGGEKDYEEIVAKVVGFIESPSQKFDLPLDLRGSVFQMKVWKALAGIKYGETVSYAELAQRVGMPKATRAVASACGANPVSVVIPCHRVVRADGSLSGYRWGVERKKRLLDGERR</sequence>
<dbReference type="CDD" id="cd06445">
    <property type="entry name" value="ATase"/>
    <property type="match status" value="1"/>
</dbReference>
<dbReference type="Gene3D" id="1.10.10.60">
    <property type="entry name" value="Homeodomain-like"/>
    <property type="match status" value="1"/>
</dbReference>
<dbReference type="InterPro" id="IPR036217">
    <property type="entry name" value="MethylDNA_cys_MeTrfase_DNAb"/>
</dbReference>
<dbReference type="InterPro" id="IPR018062">
    <property type="entry name" value="HTH_AraC-typ_CS"/>
</dbReference>
<feature type="domain" description="HTH araC/xylS-type" evidence="10">
    <location>
        <begin position="23"/>
        <end position="110"/>
    </location>
</feature>
<dbReference type="InterPro" id="IPR009057">
    <property type="entry name" value="Homeodomain-like_sf"/>
</dbReference>
<dbReference type="PROSITE" id="PS00041">
    <property type="entry name" value="HTH_ARAC_FAMILY_1"/>
    <property type="match status" value="1"/>
</dbReference>
<keyword evidence="12" id="KW-1185">Reference proteome</keyword>
<evidence type="ECO:0000313" key="12">
    <source>
        <dbReference type="Proteomes" id="UP001424741"/>
    </source>
</evidence>
<dbReference type="InterPro" id="IPR001497">
    <property type="entry name" value="MethylDNA_cys_MeTrfase_AS"/>
</dbReference>
<dbReference type="InterPro" id="IPR036388">
    <property type="entry name" value="WH-like_DNA-bd_sf"/>
</dbReference>
<dbReference type="InterPro" id="IPR008332">
    <property type="entry name" value="MethylG_MeTrfase_N"/>
</dbReference>
<evidence type="ECO:0000256" key="6">
    <source>
        <dbReference type="ARBA" id="ARBA00023125"/>
    </source>
</evidence>
<dbReference type="Gene3D" id="3.30.160.70">
    <property type="entry name" value="Methylated DNA-protein cysteine methyltransferase domain"/>
    <property type="match status" value="1"/>
</dbReference>
<evidence type="ECO:0000256" key="3">
    <source>
        <dbReference type="ARBA" id="ARBA00022679"/>
    </source>
</evidence>
<keyword evidence="8" id="KW-0234">DNA repair</keyword>
<evidence type="ECO:0000256" key="9">
    <source>
        <dbReference type="ARBA" id="ARBA00049348"/>
    </source>
</evidence>
<keyword evidence="7" id="KW-0804">Transcription</keyword>
<gene>
    <name evidence="11" type="primary">ada</name>
    <name evidence="11" type="ORF">Rhal01_00291</name>
</gene>
<dbReference type="Pfam" id="PF01035">
    <property type="entry name" value="DNA_binding_1"/>
    <property type="match status" value="1"/>
</dbReference>
<dbReference type="PANTHER" id="PTHR10815:SF14">
    <property type="entry name" value="BIFUNCTIONAL TRANSCRIPTIONAL ACTIVATOR_DNA REPAIR ENZYME ADA"/>
    <property type="match status" value="1"/>
</dbReference>
<accession>A0ABP9UXS2</accession>
<dbReference type="InterPro" id="IPR036631">
    <property type="entry name" value="MGMT_N_sf"/>
</dbReference>
<proteinExistence type="predicted"/>
<dbReference type="NCBIfam" id="TIGR00589">
    <property type="entry name" value="ogt"/>
    <property type="match status" value="1"/>
</dbReference>
<dbReference type="Pfam" id="PF12833">
    <property type="entry name" value="HTH_18"/>
    <property type="match status" value="1"/>
</dbReference>
<evidence type="ECO:0000256" key="2">
    <source>
        <dbReference type="ARBA" id="ARBA00022603"/>
    </source>
</evidence>
<dbReference type="InterPro" id="IPR014048">
    <property type="entry name" value="MethylDNA_cys_MeTrfase_DNA-bd"/>
</dbReference>
<organism evidence="11 12">
    <name type="scientific">Rubritalea halochordaticola</name>
    <dbReference type="NCBI Taxonomy" id="714537"/>
    <lineage>
        <taxon>Bacteria</taxon>
        <taxon>Pseudomonadati</taxon>
        <taxon>Verrucomicrobiota</taxon>
        <taxon>Verrucomicrobiia</taxon>
        <taxon>Verrucomicrobiales</taxon>
        <taxon>Rubritaleaceae</taxon>
        <taxon>Rubritalea</taxon>
    </lineage>
</organism>
<evidence type="ECO:0000256" key="4">
    <source>
        <dbReference type="ARBA" id="ARBA00022763"/>
    </source>
</evidence>
<keyword evidence="3" id="KW-0808">Transferase</keyword>
<evidence type="ECO:0000256" key="1">
    <source>
        <dbReference type="ARBA" id="ARBA00001286"/>
    </source>
</evidence>
<comment type="caution">
    <text evidence="11">The sequence shown here is derived from an EMBL/GenBank/DDBJ whole genome shotgun (WGS) entry which is preliminary data.</text>
</comment>
<dbReference type="PROSITE" id="PS01124">
    <property type="entry name" value="HTH_ARAC_FAMILY_2"/>
    <property type="match status" value="1"/>
</dbReference>
<evidence type="ECO:0000256" key="7">
    <source>
        <dbReference type="ARBA" id="ARBA00023163"/>
    </source>
</evidence>
<dbReference type="SUPFAM" id="SSF46689">
    <property type="entry name" value="Homeodomain-like"/>
    <property type="match status" value="1"/>
</dbReference>
<dbReference type="SMART" id="SM00342">
    <property type="entry name" value="HTH_ARAC"/>
    <property type="match status" value="1"/>
</dbReference>
<dbReference type="RefSeq" id="WP_346187159.1">
    <property type="nucleotide sequence ID" value="NZ_BAABRL010000001.1"/>
</dbReference>